<evidence type="ECO:0000259" key="6">
    <source>
        <dbReference type="PROSITE" id="PS50885"/>
    </source>
</evidence>
<dbReference type="SMART" id="SM00283">
    <property type="entry name" value="MA"/>
    <property type="match status" value="1"/>
</dbReference>
<dbReference type="GO" id="GO:0005886">
    <property type="term" value="C:plasma membrane"/>
    <property type="evidence" value="ECO:0007669"/>
    <property type="project" value="TreeGrafter"/>
</dbReference>
<dbReference type="InterPro" id="IPR000014">
    <property type="entry name" value="PAS"/>
</dbReference>
<proteinExistence type="inferred from homology"/>
<dbReference type="SUPFAM" id="SSF58104">
    <property type="entry name" value="Methyl-accepting chemotaxis protein (MCP) signaling domain"/>
    <property type="match status" value="1"/>
</dbReference>
<dbReference type="GO" id="GO:0004888">
    <property type="term" value="F:transmembrane signaling receptor activity"/>
    <property type="evidence" value="ECO:0007669"/>
    <property type="project" value="TreeGrafter"/>
</dbReference>
<keyword evidence="3" id="KW-0812">Transmembrane</keyword>
<dbReference type="InterPro" id="IPR035965">
    <property type="entry name" value="PAS-like_dom_sf"/>
</dbReference>
<keyword evidence="3" id="KW-1133">Transmembrane helix</keyword>
<evidence type="ECO:0000313" key="7">
    <source>
        <dbReference type="EMBL" id="AGE14109.1"/>
    </source>
</evidence>
<dbReference type="FunFam" id="1.10.287.950:FF:000001">
    <property type="entry name" value="Methyl-accepting chemotaxis sensory transducer"/>
    <property type="match status" value="1"/>
</dbReference>
<protein>
    <submittedName>
        <fullName evidence="7">Aerotaxis sensor receptor</fullName>
    </submittedName>
</protein>
<evidence type="ECO:0000259" key="5">
    <source>
        <dbReference type="PROSITE" id="PS50112"/>
    </source>
</evidence>
<keyword evidence="3" id="KW-0472">Membrane</keyword>
<dbReference type="Gene3D" id="3.30.450.20">
    <property type="entry name" value="PAS domain"/>
    <property type="match status" value="1"/>
</dbReference>
<dbReference type="PANTHER" id="PTHR43531">
    <property type="entry name" value="PROTEIN ICFG"/>
    <property type="match status" value="1"/>
</dbReference>
<dbReference type="CDD" id="cd00130">
    <property type="entry name" value="PAS"/>
    <property type="match status" value="1"/>
</dbReference>
<dbReference type="Pfam" id="PF00015">
    <property type="entry name" value="MCPsignal"/>
    <property type="match status" value="1"/>
</dbReference>
<dbReference type="InterPro" id="IPR051310">
    <property type="entry name" value="MCP_chemotaxis"/>
</dbReference>
<dbReference type="InterPro" id="IPR004089">
    <property type="entry name" value="MCPsignal_dom"/>
</dbReference>
<feature type="transmembrane region" description="Helical" evidence="3">
    <location>
        <begin position="147"/>
        <end position="168"/>
    </location>
</feature>
<reference evidence="7" key="1">
    <citation type="journal article" date="2013" name="Appl. Environ. Microbiol.">
        <title>RubisCO Gene Clusters Found in a Metagenome Microarray from Acid Mine Drainage.</title>
        <authorList>
            <person name="Guo X."/>
            <person name="Yin H."/>
            <person name="Cong J."/>
            <person name="Dai Z."/>
            <person name="Liang Y."/>
            <person name="Liu X."/>
        </authorList>
    </citation>
    <scope>NUCLEOTIDE SEQUENCE</scope>
</reference>
<evidence type="ECO:0000256" key="3">
    <source>
        <dbReference type="SAM" id="Phobius"/>
    </source>
</evidence>
<name>M1GPA4_9ZZZZ</name>
<dbReference type="PANTHER" id="PTHR43531:SF7">
    <property type="entry name" value="AEROTAXIS RECEPTOR"/>
    <property type="match status" value="1"/>
</dbReference>
<dbReference type="EMBL" id="JQ815896">
    <property type="protein sequence ID" value="AGE14109.1"/>
    <property type="molecule type" value="Genomic_DNA"/>
</dbReference>
<dbReference type="Pfam" id="PF08447">
    <property type="entry name" value="PAS_3"/>
    <property type="match status" value="1"/>
</dbReference>
<feature type="transmembrane region" description="Helical" evidence="3">
    <location>
        <begin position="174"/>
        <end position="192"/>
    </location>
</feature>
<dbReference type="SUPFAM" id="SSF55785">
    <property type="entry name" value="PYP-like sensor domain (PAS domain)"/>
    <property type="match status" value="1"/>
</dbReference>
<dbReference type="CDD" id="cd06225">
    <property type="entry name" value="HAMP"/>
    <property type="match status" value="1"/>
</dbReference>
<dbReference type="GO" id="GO:0007165">
    <property type="term" value="P:signal transduction"/>
    <property type="evidence" value="ECO:0007669"/>
    <property type="project" value="InterPro"/>
</dbReference>
<dbReference type="InterPro" id="IPR013655">
    <property type="entry name" value="PAS_fold_3"/>
</dbReference>
<keyword evidence="7" id="KW-0675">Receptor</keyword>
<dbReference type="Gene3D" id="1.10.287.950">
    <property type="entry name" value="Methyl-accepting chemotaxis protein"/>
    <property type="match status" value="1"/>
</dbReference>
<accession>M1GPA4</accession>
<dbReference type="CDD" id="cd11386">
    <property type="entry name" value="MCP_signal"/>
    <property type="match status" value="1"/>
</dbReference>
<evidence type="ECO:0000259" key="4">
    <source>
        <dbReference type="PROSITE" id="PS50111"/>
    </source>
</evidence>
<dbReference type="PROSITE" id="PS50112">
    <property type="entry name" value="PAS"/>
    <property type="match status" value="1"/>
</dbReference>
<comment type="similarity">
    <text evidence="1">Belongs to the methyl-accepting chemotaxis (MCP) protein family.</text>
</comment>
<evidence type="ECO:0000256" key="2">
    <source>
        <dbReference type="SAM" id="MobiDB-lite"/>
    </source>
</evidence>
<dbReference type="InterPro" id="IPR003660">
    <property type="entry name" value="HAMP_dom"/>
</dbReference>
<evidence type="ECO:0000256" key="1">
    <source>
        <dbReference type="ARBA" id="ARBA00029447"/>
    </source>
</evidence>
<feature type="domain" description="PAS" evidence="5">
    <location>
        <begin position="1"/>
        <end position="40"/>
    </location>
</feature>
<feature type="domain" description="HAMP" evidence="6">
    <location>
        <begin position="194"/>
        <end position="246"/>
    </location>
</feature>
<dbReference type="PROSITE" id="PS50885">
    <property type="entry name" value="HAMP"/>
    <property type="match status" value="1"/>
</dbReference>
<dbReference type="Pfam" id="PF00672">
    <property type="entry name" value="HAMP"/>
    <property type="match status" value="1"/>
</dbReference>
<feature type="region of interest" description="Disordered" evidence="2">
    <location>
        <begin position="508"/>
        <end position="528"/>
    </location>
</feature>
<sequence>MSTTDPAGRLTYANSAFVEVSGFPREELIGKPHNIVRHPDMPPEAFSDMWATIRNGEPWSALVKNRRKDGDHYWVRANAAAQRRDGQLVGYISVRTKPTTDEVAAAEALYARMREGALAGRKIHKGILVHTGIRGWLSAFQLLPARWLIRSTMAAVFVISMAAVLSAGLNAMSLFRLAAALLTGIAAAGFLLEARIARPLALVAEQAKRVASGQTTDAVPMNRVDEIGMLMRSISQSGLNLNAILYDVSGQAGGIETASTEIAHGNGDLSARTEQAATSLEQTAASMEQMAGVVKQNAESARQARELAITASRSAEHGGAAVAQVVDTMDAITASSRKIGEIIGVIDGIAFQTNILALNAAVEAARAGEQGRGFAVVAGEVRNLAQRSAHAAREIKDMIAESMRTVNSGAALVSDAQASMGEIVDQVRKVAEFIAAISAATEEQSMGIAQINEAVANMDRTTQRNAALVEKTATAASSLTEKAKCLSAAVSAFDRSGAEAQELIARARASAATDDAWTRQEDDWSPFR</sequence>
<dbReference type="GO" id="GO:0006935">
    <property type="term" value="P:chemotaxis"/>
    <property type="evidence" value="ECO:0007669"/>
    <property type="project" value="TreeGrafter"/>
</dbReference>
<dbReference type="PROSITE" id="PS50111">
    <property type="entry name" value="CHEMOTAXIS_TRANSDUC_2"/>
    <property type="match status" value="1"/>
</dbReference>
<dbReference type="AlphaFoldDB" id="M1GPA4"/>
<organism evidence="7">
    <name type="scientific">uncultured prokaryote</name>
    <dbReference type="NCBI Taxonomy" id="198431"/>
    <lineage>
        <taxon>unclassified sequences</taxon>
        <taxon>environmental samples</taxon>
    </lineage>
</organism>
<dbReference type="NCBIfam" id="TIGR00229">
    <property type="entry name" value="sensory_box"/>
    <property type="match status" value="1"/>
</dbReference>
<feature type="domain" description="Methyl-accepting transducer" evidence="4">
    <location>
        <begin position="251"/>
        <end position="480"/>
    </location>
</feature>
<dbReference type="SMART" id="SM00304">
    <property type="entry name" value="HAMP"/>
    <property type="match status" value="1"/>
</dbReference>